<dbReference type="KEGG" id="rhp:LPB142_05435"/>
<evidence type="ECO:0000259" key="1">
    <source>
        <dbReference type="Pfam" id="PF26468"/>
    </source>
</evidence>
<dbReference type="EMBL" id="CP017781">
    <property type="protein sequence ID" value="AOZ68829.1"/>
    <property type="molecule type" value="Genomic_DNA"/>
</dbReference>
<evidence type="ECO:0000313" key="2">
    <source>
        <dbReference type="EMBL" id="AOZ68829.1"/>
    </source>
</evidence>
<dbReference type="AlphaFoldDB" id="A0A1D9MAS9"/>
<protein>
    <recommendedName>
        <fullName evidence="1">GIY-YIG domain-containing protein</fullName>
    </recommendedName>
</protein>
<reference evidence="2 3" key="1">
    <citation type="submission" date="2016-10" db="EMBL/GenBank/DDBJ databases">
        <title>Rhodobacter sp. LPB0142, isolated from sea water.</title>
        <authorList>
            <person name="Kim E."/>
            <person name="Yi H."/>
        </authorList>
    </citation>
    <scope>NUCLEOTIDE SEQUENCE [LARGE SCALE GENOMIC DNA]</scope>
    <source>
        <strain evidence="2 3">LPB0142</strain>
    </source>
</reference>
<accession>A0A1D9MAS9</accession>
<dbReference type="InterPro" id="IPR058782">
    <property type="entry name" value="GIY_YIG_3"/>
</dbReference>
<dbReference type="Proteomes" id="UP000176562">
    <property type="component" value="Chromosome"/>
</dbReference>
<dbReference type="Pfam" id="PF26468">
    <property type="entry name" value="GIY_YIG_3"/>
    <property type="match status" value="1"/>
</dbReference>
<proteinExistence type="predicted"/>
<name>A0A1D9MAS9_9RHOB</name>
<feature type="domain" description="GIY-YIG" evidence="1">
    <location>
        <begin position="3"/>
        <end position="229"/>
    </location>
</feature>
<evidence type="ECO:0000313" key="3">
    <source>
        <dbReference type="Proteomes" id="UP000176562"/>
    </source>
</evidence>
<dbReference type="STRING" id="1850250.LPB142_05435"/>
<gene>
    <name evidence="2" type="ORF">LPB142_05435</name>
</gene>
<organism evidence="2 3">
    <name type="scientific">Rhodobacter xanthinilyticus</name>
    <dbReference type="NCBI Taxonomy" id="1850250"/>
    <lineage>
        <taxon>Bacteria</taxon>
        <taxon>Pseudomonadati</taxon>
        <taxon>Pseudomonadota</taxon>
        <taxon>Alphaproteobacteria</taxon>
        <taxon>Rhodobacterales</taxon>
        <taxon>Rhodobacter group</taxon>
        <taxon>Rhodobacter</taxon>
    </lineage>
</organism>
<sequence length="233" mass="25659">MSSRVEDIMRFYDILKMLEGRQGTIRTLPESASRDCPLRGVYFFFELGEQRSGSGDGARVVRVGTHALKPGSKTTLWTRLSQHRGALRSGGGNHRGSIFRLLVGSALIARDGLSCPTWDTQRSNASSPVRAAEIELERLVSRTIGAMPVLWLSVDDDPGAESERGVIERGAIALLSGWGQTEIDPPSANWLGHACTRVKVRRSGLWNNNHVDEAYDPAFLDVMERRVLATPFA</sequence>
<keyword evidence="3" id="KW-1185">Reference proteome</keyword>